<keyword evidence="4" id="KW-0813">Transport</keyword>
<feature type="domain" description="COG4 transport protein middle alpha-helical bundle" evidence="9">
    <location>
        <begin position="172"/>
        <end position="495"/>
    </location>
</feature>
<organism evidence="10 11">
    <name type="scientific">Geranomyces variabilis</name>
    <dbReference type="NCBI Taxonomy" id="109894"/>
    <lineage>
        <taxon>Eukaryota</taxon>
        <taxon>Fungi</taxon>
        <taxon>Fungi incertae sedis</taxon>
        <taxon>Chytridiomycota</taxon>
        <taxon>Chytridiomycota incertae sedis</taxon>
        <taxon>Chytridiomycetes</taxon>
        <taxon>Spizellomycetales</taxon>
        <taxon>Powellomycetaceae</taxon>
        <taxon>Geranomyces</taxon>
    </lineage>
</organism>
<dbReference type="PANTHER" id="PTHR24016:SF0">
    <property type="entry name" value="CONSERVED OLIGOMERIC GOLGI COMPLEX SUBUNIT 4"/>
    <property type="match status" value="1"/>
</dbReference>
<evidence type="ECO:0000256" key="5">
    <source>
        <dbReference type="ARBA" id="ARBA00022927"/>
    </source>
</evidence>
<evidence type="ECO:0000259" key="9">
    <source>
        <dbReference type="SMART" id="SM00762"/>
    </source>
</evidence>
<dbReference type="PANTHER" id="PTHR24016">
    <property type="entry name" value="CONSERVED OLIGOMERIC GOLGI COMPLEX SUBUNIT 4"/>
    <property type="match status" value="1"/>
</dbReference>
<keyword evidence="5" id="KW-0653">Protein transport</keyword>
<dbReference type="Gene3D" id="1.20.58.1970">
    <property type="match status" value="1"/>
</dbReference>
<comment type="subcellular location">
    <subcellularLocation>
        <location evidence="1">Golgi apparatus membrane</location>
        <topology evidence="1">Peripheral membrane protein</topology>
    </subcellularLocation>
</comment>
<dbReference type="InterPro" id="IPR013167">
    <property type="entry name" value="COG4_M"/>
</dbReference>
<keyword evidence="7" id="KW-0472">Membrane</keyword>
<dbReference type="InterPro" id="IPR048680">
    <property type="entry name" value="COG4_N"/>
</dbReference>
<sequence length="755" mass="84958">MTIAGPPDSDSLAELQQLTDIVEINRQLQLLVVEEQQTEARLDEIVKGGAQLDEHLRTLDSLRPQIGFLRNDGTALLRVLSDTSKLAERISGKVRQLDLEQSRVKATMVLVEDIQELKKCAAGVQKALAIPDPELAGHFISRYLAYDPETIARIFSPYSDDEYADTTPLDTLRTAQQQLTDLAMDGFDNAVQIADEEAILRYFKIFPTVGRHEVGLDKFSAYISGSISRQCQDNMRGNAEQPQFYASLLTRLFETIAMVIDRQEGMVNTVYGPGRMLRVIQRLQREADIQGSIILNGFSERRQLKRKLADISRYEESLRKRPGSASTAAPATATPTQNDFYLEPREVDPILSELATISQKSQIFHRFLHVRAEVQSASLREQPLTGSDWSTGLDGEGDGLVTSSKLDELGQGLMSDYVSMEEYFVRRSVEKAMSLDSHTPEDLTSSCVEDVFYILKTCTRRALSTSDANAISAMINGIGHILELDYVNVIQKRLGAAFAGVEGKGSPSYTIMLNNIDVSCTYIVKLTQELDDQVAQLFPPSSNRDLSLEKIRSCLAVLSEYADSFRNVLKTWIDNIFKQQMKPRVRPLLQTSYHDVRYILTEDEYAVQDAEGLFVKRFVAGLQKHIGAYRAQYSDWNYGHAMALLCDWIGKEWERYLVQTFKFNQLGALRFDKDLRQVTQYLTSTTTWPVRDRFQRLAQVATVLTLDSVNDLVELWTGREAGGGGIAWRINAKDVKRVLALRTDLDPDAIAALQL</sequence>
<evidence type="ECO:0000256" key="2">
    <source>
        <dbReference type="ARBA" id="ARBA00009215"/>
    </source>
</evidence>
<evidence type="ECO:0000313" key="11">
    <source>
        <dbReference type="Proteomes" id="UP001212152"/>
    </source>
</evidence>
<evidence type="ECO:0000256" key="7">
    <source>
        <dbReference type="ARBA" id="ARBA00023136"/>
    </source>
</evidence>
<evidence type="ECO:0000256" key="3">
    <source>
        <dbReference type="ARBA" id="ARBA00020975"/>
    </source>
</evidence>
<comment type="caution">
    <text evidence="10">The sequence shown here is derived from an EMBL/GenBank/DDBJ whole genome shotgun (WGS) entry which is preliminary data.</text>
</comment>
<dbReference type="InterPro" id="IPR048684">
    <property type="entry name" value="COG4_C"/>
</dbReference>
<evidence type="ECO:0000256" key="1">
    <source>
        <dbReference type="ARBA" id="ARBA00004395"/>
    </source>
</evidence>
<dbReference type="GO" id="GO:0000139">
    <property type="term" value="C:Golgi membrane"/>
    <property type="evidence" value="ECO:0007669"/>
    <property type="project" value="UniProtKB-SubCell"/>
</dbReference>
<comment type="similarity">
    <text evidence="2">Belongs to the COG4 family.</text>
</comment>
<dbReference type="Pfam" id="PF20663">
    <property type="entry name" value="COG4_N"/>
    <property type="match status" value="1"/>
</dbReference>
<dbReference type="Pfam" id="PF20662">
    <property type="entry name" value="COG4_C"/>
    <property type="match status" value="1"/>
</dbReference>
<evidence type="ECO:0000256" key="4">
    <source>
        <dbReference type="ARBA" id="ARBA00022448"/>
    </source>
</evidence>
<dbReference type="AlphaFoldDB" id="A0AAD5TJ63"/>
<dbReference type="InterPro" id="IPR048682">
    <property type="entry name" value="COG4"/>
</dbReference>
<name>A0AAD5TJ63_9FUNG</name>
<dbReference type="Gene3D" id="1.10.287.1060">
    <property type="entry name" value="ESAT-6-like"/>
    <property type="match status" value="1"/>
</dbReference>
<protein>
    <recommendedName>
        <fullName evidence="3">Conserved oligomeric Golgi complex subunit 4</fullName>
    </recommendedName>
    <alternativeName>
        <fullName evidence="8">Component of oligomeric Golgi complex 4</fullName>
    </alternativeName>
</protein>
<dbReference type="GO" id="GO:0015031">
    <property type="term" value="P:protein transport"/>
    <property type="evidence" value="ECO:0007669"/>
    <property type="project" value="UniProtKB-KW"/>
</dbReference>
<proteinExistence type="inferred from homology"/>
<evidence type="ECO:0000313" key="10">
    <source>
        <dbReference type="EMBL" id="KAJ3177026.1"/>
    </source>
</evidence>
<accession>A0AAD5TJ63</accession>
<dbReference type="Proteomes" id="UP001212152">
    <property type="component" value="Unassembled WGS sequence"/>
</dbReference>
<evidence type="ECO:0000256" key="6">
    <source>
        <dbReference type="ARBA" id="ARBA00023034"/>
    </source>
</evidence>
<keyword evidence="6" id="KW-0333">Golgi apparatus</keyword>
<gene>
    <name evidence="10" type="primary">COG4</name>
    <name evidence="10" type="ORF">HDU87_004742</name>
</gene>
<dbReference type="SMART" id="SM00762">
    <property type="entry name" value="Cog4"/>
    <property type="match status" value="1"/>
</dbReference>
<dbReference type="EMBL" id="JADGJQ010000036">
    <property type="protein sequence ID" value="KAJ3177026.1"/>
    <property type="molecule type" value="Genomic_DNA"/>
</dbReference>
<reference evidence="10" key="1">
    <citation type="submission" date="2020-05" db="EMBL/GenBank/DDBJ databases">
        <title>Phylogenomic resolution of chytrid fungi.</title>
        <authorList>
            <person name="Stajich J.E."/>
            <person name="Amses K."/>
            <person name="Simmons R."/>
            <person name="Seto K."/>
            <person name="Myers J."/>
            <person name="Bonds A."/>
            <person name="Quandt C.A."/>
            <person name="Barry K."/>
            <person name="Liu P."/>
            <person name="Grigoriev I."/>
            <person name="Longcore J.E."/>
            <person name="James T.Y."/>
        </authorList>
    </citation>
    <scope>NUCLEOTIDE SEQUENCE</scope>
    <source>
        <strain evidence="10">JEL0379</strain>
    </source>
</reference>
<evidence type="ECO:0000256" key="8">
    <source>
        <dbReference type="ARBA" id="ARBA00031340"/>
    </source>
</evidence>
<keyword evidence="11" id="KW-1185">Reference proteome</keyword>
<dbReference type="Pfam" id="PF08318">
    <property type="entry name" value="COG4_m"/>
    <property type="match status" value="1"/>
</dbReference>